<feature type="non-terminal residue" evidence="2">
    <location>
        <position position="1"/>
    </location>
</feature>
<feature type="compositionally biased region" description="Polar residues" evidence="1">
    <location>
        <begin position="650"/>
        <end position="664"/>
    </location>
</feature>
<accession>A0AAV2H5W0</accession>
<feature type="compositionally biased region" description="Basic and acidic residues" evidence="1">
    <location>
        <begin position="161"/>
        <end position="178"/>
    </location>
</feature>
<feature type="region of interest" description="Disordered" evidence="1">
    <location>
        <begin position="368"/>
        <end position="387"/>
    </location>
</feature>
<feature type="region of interest" description="Disordered" evidence="1">
    <location>
        <begin position="79"/>
        <end position="106"/>
    </location>
</feature>
<dbReference type="EMBL" id="CAXITT010000034">
    <property type="protein sequence ID" value="CAL1528503.1"/>
    <property type="molecule type" value="Genomic_DNA"/>
</dbReference>
<keyword evidence="3" id="KW-1185">Reference proteome</keyword>
<comment type="caution">
    <text evidence="2">The sequence shown here is derived from an EMBL/GenBank/DDBJ whole genome shotgun (WGS) entry which is preliminary data.</text>
</comment>
<feature type="region of interest" description="Disordered" evidence="1">
    <location>
        <begin position="223"/>
        <end position="248"/>
    </location>
</feature>
<sequence>NAFKFSDNEVRDLERHSFVVVSESGHEQTCLTEADNDDTFDVMDTEGSGRQSEEREGLGTKCGSNKVIEEDEIVFTLPDKENEDFDLKTGGQKSQSRDRENTLERRDAVEAPHVDYIEVVAVERVNIHFDTRHGVRVAHELNKQKVGQEYIFTFSNQDGDSPQKDEEHHSQVETDKSIQQDSEVSSNEKANPVTYEEIVNFEKNSILCQDADVFMYSIPERSRTNVNAEDEGNPSGHHEDQTEDETPEVLHDSVEDLIEREEKVCPILLQESDDTDHDNCLDETGMMGTPNEDVLNSEIPDVQRDDRCPVEISYDFKRHIEGDEHAFTPADHGLGCSDVDITGRSIQRNLEPSLNKTYEHETCLVESAGNVSSKQESVPREESPHNDAGNGLIIISITEKEHADILDTCPAAVTEVKLIDNENDQSIEITPNSEKDNDVFAYNLTEHEPWGFEVREEDQEIIPDNFAFSSSPMSNLPRTLRRDSDKEDNDKFVISLSDADCRQASNDVFEVYLSDGINSEIIEGNFVGLDANEWKTNAGEDSVASTDSVESMVYGNDADIEETYSQNETESSLTSPCKREACEVNDCSGIISQIESASNLPIVPVDERLDDTHNVTEEMQSRTKCFTDDWATVTGDHAEKRGDYKCSVSVQQLETQSEDTSSKISRLETG</sequence>
<evidence type="ECO:0000313" key="3">
    <source>
        <dbReference type="Proteomes" id="UP001497497"/>
    </source>
</evidence>
<feature type="compositionally biased region" description="Basic and acidic residues" evidence="1">
    <location>
        <begin position="95"/>
        <end position="106"/>
    </location>
</feature>
<protein>
    <submittedName>
        <fullName evidence="2">Uncharacterized protein</fullName>
    </submittedName>
</protein>
<feature type="region of interest" description="Disordered" evidence="1">
    <location>
        <begin position="650"/>
        <end position="670"/>
    </location>
</feature>
<gene>
    <name evidence="2" type="ORF">GSLYS_00002673001</name>
</gene>
<name>A0AAV2H5W0_LYMST</name>
<feature type="region of interest" description="Disordered" evidence="1">
    <location>
        <begin position="38"/>
        <end position="60"/>
    </location>
</feature>
<feature type="region of interest" description="Disordered" evidence="1">
    <location>
        <begin position="154"/>
        <end position="190"/>
    </location>
</feature>
<feature type="non-terminal residue" evidence="2">
    <location>
        <position position="670"/>
    </location>
</feature>
<proteinExistence type="predicted"/>
<dbReference type="Proteomes" id="UP001497497">
    <property type="component" value="Unassembled WGS sequence"/>
</dbReference>
<dbReference type="AlphaFoldDB" id="A0AAV2H5W0"/>
<evidence type="ECO:0000256" key="1">
    <source>
        <dbReference type="SAM" id="MobiDB-lite"/>
    </source>
</evidence>
<reference evidence="2 3" key="1">
    <citation type="submission" date="2024-04" db="EMBL/GenBank/DDBJ databases">
        <authorList>
            <consortium name="Genoscope - CEA"/>
            <person name="William W."/>
        </authorList>
    </citation>
    <scope>NUCLEOTIDE SEQUENCE [LARGE SCALE GENOMIC DNA]</scope>
</reference>
<feature type="compositionally biased region" description="Polar residues" evidence="1">
    <location>
        <begin position="179"/>
        <end position="189"/>
    </location>
</feature>
<evidence type="ECO:0000313" key="2">
    <source>
        <dbReference type="EMBL" id="CAL1528503.1"/>
    </source>
</evidence>
<organism evidence="2 3">
    <name type="scientific">Lymnaea stagnalis</name>
    <name type="common">Great pond snail</name>
    <name type="synonym">Helix stagnalis</name>
    <dbReference type="NCBI Taxonomy" id="6523"/>
    <lineage>
        <taxon>Eukaryota</taxon>
        <taxon>Metazoa</taxon>
        <taxon>Spiralia</taxon>
        <taxon>Lophotrochozoa</taxon>
        <taxon>Mollusca</taxon>
        <taxon>Gastropoda</taxon>
        <taxon>Heterobranchia</taxon>
        <taxon>Euthyneura</taxon>
        <taxon>Panpulmonata</taxon>
        <taxon>Hygrophila</taxon>
        <taxon>Lymnaeoidea</taxon>
        <taxon>Lymnaeidae</taxon>
        <taxon>Lymnaea</taxon>
    </lineage>
</organism>